<gene>
    <name evidence="2" type="ORF">ECRASSUSDP1_LOCUS6755</name>
</gene>
<sequence>MSTTEVNSSKLRKMDRRASKFQTSKALMFVSEREPDKIGMAIECIKSSSPQRHLTQKPSPKKVQTPLSPVSPNIHRNDLIPQDFLKFYNSLVEYDQIKSKLRDMTKQLKCGAMKNKLHKRKRNYLKMHPKVLFQNRHEKCKIRVKSTWIPEIKSYPCQRKPLVPLSGSDSFSSIQKVSLLSSPKDFYTSIRKKLNSSMDYNKRAEKCLSMPGSPEKDLLSCDGRNHTSQASIRYVKTKSSTMGSTVANFSTSTQKFITKDSEKSTKARQKGRKLPALRLKGRQYRRSQKRKIQLTSVYV</sequence>
<evidence type="ECO:0000313" key="2">
    <source>
        <dbReference type="EMBL" id="CAI2365417.1"/>
    </source>
</evidence>
<reference evidence="2" key="1">
    <citation type="submission" date="2023-07" db="EMBL/GenBank/DDBJ databases">
        <authorList>
            <consortium name="AG Swart"/>
            <person name="Singh M."/>
            <person name="Singh A."/>
            <person name="Seah K."/>
            <person name="Emmerich C."/>
        </authorList>
    </citation>
    <scope>NUCLEOTIDE SEQUENCE</scope>
    <source>
        <strain evidence="2">DP1</strain>
    </source>
</reference>
<keyword evidence="3" id="KW-1185">Reference proteome</keyword>
<organism evidence="2 3">
    <name type="scientific">Euplotes crassus</name>
    <dbReference type="NCBI Taxonomy" id="5936"/>
    <lineage>
        <taxon>Eukaryota</taxon>
        <taxon>Sar</taxon>
        <taxon>Alveolata</taxon>
        <taxon>Ciliophora</taxon>
        <taxon>Intramacronucleata</taxon>
        <taxon>Spirotrichea</taxon>
        <taxon>Hypotrichia</taxon>
        <taxon>Euplotida</taxon>
        <taxon>Euplotidae</taxon>
        <taxon>Moneuplotes</taxon>
    </lineage>
</organism>
<comment type="caution">
    <text evidence="2">The sequence shown here is derived from an EMBL/GenBank/DDBJ whole genome shotgun (WGS) entry which is preliminary data.</text>
</comment>
<dbReference type="Proteomes" id="UP001295684">
    <property type="component" value="Unassembled WGS sequence"/>
</dbReference>
<name>A0AAD1UHJ8_EUPCR</name>
<evidence type="ECO:0000256" key="1">
    <source>
        <dbReference type="SAM" id="MobiDB-lite"/>
    </source>
</evidence>
<evidence type="ECO:0000313" key="3">
    <source>
        <dbReference type="Proteomes" id="UP001295684"/>
    </source>
</evidence>
<proteinExistence type="predicted"/>
<dbReference type="EMBL" id="CAMPGE010006559">
    <property type="protein sequence ID" value="CAI2365417.1"/>
    <property type="molecule type" value="Genomic_DNA"/>
</dbReference>
<feature type="region of interest" description="Disordered" evidence="1">
    <location>
        <begin position="47"/>
        <end position="69"/>
    </location>
</feature>
<dbReference type="AlphaFoldDB" id="A0AAD1UHJ8"/>
<accession>A0AAD1UHJ8</accession>
<protein>
    <submittedName>
        <fullName evidence="2">Uncharacterized protein</fullName>
    </submittedName>
</protein>
<feature type="compositionally biased region" description="Polar residues" evidence="1">
    <location>
        <begin position="47"/>
        <end position="58"/>
    </location>
</feature>